<keyword evidence="5" id="KW-0521">NADP</keyword>
<accession>A0AAN7VTC8</accession>
<dbReference type="Proteomes" id="UP001329430">
    <property type="component" value="Chromosome 2"/>
</dbReference>
<protein>
    <recommendedName>
        <fullName evidence="8">Flavin-containing monooxygenase</fullName>
        <ecNumber evidence="8">1.-.-.-</ecNumber>
    </recommendedName>
</protein>
<dbReference type="EC" id="1.-.-.-" evidence="8"/>
<dbReference type="Pfam" id="PF00743">
    <property type="entry name" value="FMO-like"/>
    <property type="match status" value="2"/>
</dbReference>
<evidence type="ECO:0000256" key="8">
    <source>
        <dbReference type="RuleBase" id="RU361177"/>
    </source>
</evidence>
<evidence type="ECO:0000313" key="10">
    <source>
        <dbReference type="Proteomes" id="UP001329430"/>
    </source>
</evidence>
<dbReference type="GO" id="GO:0004499">
    <property type="term" value="F:N,N-dimethylaniline monooxygenase activity"/>
    <property type="evidence" value="ECO:0007669"/>
    <property type="project" value="InterPro"/>
</dbReference>
<keyword evidence="4 8" id="KW-0274">FAD</keyword>
<evidence type="ECO:0000313" key="9">
    <source>
        <dbReference type="EMBL" id="KAK5649048.1"/>
    </source>
</evidence>
<evidence type="ECO:0000256" key="2">
    <source>
        <dbReference type="ARBA" id="ARBA00009183"/>
    </source>
</evidence>
<proteinExistence type="inferred from homology"/>
<dbReference type="PIRSF" id="PIRSF000332">
    <property type="entry name" value="FMO"/>
    <property type="match status" value="1"/>
</dbReference>
<dbReference type="Gene3D" id="3.50.50.60">
    <property type="entry name" value="FAD/NAD(P)-binding domain"/>
    <property type="match status" value="2"/>
</dbReference>
<comment type="caution">
    <text evidence="9">The sequence shown here is derived from an EMBL/GenBank/DDBJ whole genome shotgun (WGS) entry which is preliminary data.</text>
</comment>
<organism evidence="9 10">
    <name type="scientific">Pyrocoelia pectoralis</name>
    <dbReference type="NCBI Taxonomy" id="417401"/>
    <lineage>
        <taxon>Eukaryota</taxon>
        <taxon>Metazoa</taxon>
        <taxon>Ecdysozoa</taxon>
        <taxon>Arthropoda</taxon>
        <taxon>Hexapoda</taxon>
        <taxon>Insecta</taxon>
        <taxon>Pterygota</taxon>
        <taxon>Neoptera</taxon>
        <taxon>Endopterygota</taxon>
        <taxon>Coleoptera</taxon>
        <taxon>Polyphaga</taxon>
        <taxon>Elateriformia</taxon>
        <taxon>Elateroidea</taxon>
        <taxon>Lampyridae</taxon>
        <taxon>Lampyrinae</taxon>
        <taxon>Pyrocoelia</taxon>
    </lineage>
</organism>
<reference evidence="9 10" key="1">
    <citation type="journal article" date="2024" name="Insects">
        <title>An Improved Chromosome-Level Genome Assembly of the Firefly Pyrocoelia pectoralis.</title>
        <authorList>
            <person name="Fu X."/>
            <person name="Meyer-Rochow V.B."/>
            <person name="Ballantyne L."/>
            <person name="Zhu X."/>
        </authorList>
    </citation>
    <scope>NUCLEOTIDE SEQUENCE [LARGE SCALE GENOMIC DNA]</scope>
    <source>
        <strain evidence="9">XCY_ONT2</strain>
    </source>
</reference>
<gene>
    <name evidence="9" type="ORF">RI129_003940</name>
</gene>
<dbReference type="GO" id="GO:0050660">
    <property type="term" value="F:flavin adenine dinucleotide binding"/>
    <property type="evidence" value="ECO:0007669"/>
    <property type="project" value="InterPro"/>
</dbReference>
<dbReference type="AlphaFoldDB" id="A0AAN7VTC8"/>
<evidence type="ECO:0000256" key="3">
    <source>
        <dbReference type="ARBA" id="ARBA00022630"/>
    </source>
</evidence>
<dbReference type="InterPro" id="IPR000960">
    <property type="entry name" value="Flavin_mOase"/>
</dbReference>
<dbReference type="InterPro" id="IPR050346">
    <property type="entry name" value="FMO-like"/>
</dbReference>
<evidence type="ECO:0000256" key="7">
    <source>
        <dbReference type="ARBA" id="ARBA00023033"/>
    </source>
</evidence>
<dbReference type="SUPFAM" id="SSF51905">
    <property type="entry name" value="FAD/NAD(P)-binding domain"/>
    <property type="match status" value="2"/>
</dbReference>
<dbReference type="InterPro" id="IPR036188">
    <property type="entry name" value="FAD/NAD-bd_sf"/>
</dbReference>
<evidence type="ECO:0000256" key="5">
    <source>
        <dbReference type="ARBA" id="ARBA00022857"/>
    </source>
</evidence>
<evidence type="ECO:0000256" key="4">
    <source>
        <dbReference type="ARBA" id="ARBA00022827"/>
    </source>
</evidence>
<keyword evidence="3 8" id="KW-0285">Flavoprotein</keyword>
<dbReference type="FunFam" id="3.50.50.60:FF:000138">
    <property type="entry name" value="Flavin-containing monooxygenase"/>
    <property type="match status" value="1"/>
</dbReference>
<dbReference type="GO" id="GO:0050661">
    <property type="term" value="F:NADP binding"/>
    <property type="evidence" value="ECO:0007669"/>
    <property type="project" value="InterPro"/>
</dbReference>
<evidence type="ECO:0000256" key="1">
    <source>
        <dbReference type="ARBA" id="ARBA00001974"/>
    </source>
</evidence>
<keyword evidence="7 8" id="KW-0503">Monooxygenase</keyword>
<evidence type="ECO:0000256" key="6">
    <source>
        <dbReference type="ARBA" id="ARBA00023002"/>
    </source>
</evidence>
<keyword evidence="6 8" id="KW-0560">Oxidoreductase</keyword>
<sequence>MKIAIVGAGATGLVSAKYSLQYGYECDVFEQTGSLGGTWVYNDSTTIDEDGIEVQSTIYKDLIINAPKELMEYSDFAYPTDIQESYIGHNLVLAYLRAYSEHFHVEKHIQYFTRVKRITPVDGGKWDVVVQHLKAQTEKSMLYDAVFVCNGRFKSPFIPKIMGQDVFRGTQLHSRSFRVPEPYEGQNVVLVGGHRSGIEISTRIAKFAKHVFLSCRNFPNMVKPPNLLLKPEISELGKTQVTFSDGTVEECDTIVYCTGYLYTCDFLSNKCGLKVENNGVAPLYKQIINIEHPTMFFIGLPYLGSSNAVFDLQVRFAMAALRKTFILPSKKTMLKEWDIFLATTEEENRSKKHVHRLCTPQKSEKYSTDIAATSNITPIIPAYFKMYARVIECNRAHYLYKFIDDETFVEIIPNLIDDSYDICV</sequence>
<dbReference type="EMBL" id="JAVRBK010000002">
    <property type="protein sequence ID" value="KAK5649048.1"/>
    <property type="molecule type" value="Genomic_DNA"/>
</dbReference>
<dbReference type="PRINTS" id="PR00370">
    <property type="entry name" value="FMOXYGENASE"/>
</dbReference>
<dbReference type="PANTHER" id="PTHR23023">
    <property type="entry name" value="DIMETHYLANILINE MONOOXYGENASE"/>
    <property type="match status" value="1"/>
</dbReference>
<comment type="cofactor">
    <cofactor evidence="1 8">
        <name>FAD</name>
        <dbReference type="ChEBI" id="CHEBI:57692"/>
    </cofactor>
</comment>
<dbReference type="InterPro" id="IPR020946">
    <property type="entry name" value="Flavin_mOase-like"/>
</dbReference>
<keyword evidence="10" id="KW-1185">Reference proteome</keyword>
<name>A0AAN7VTC8_9COLE</name>
<comment type="similarity">
    <text evidence="2 8">Belongs to the FMO family.</text>
</comment>